<keyword evidence="13" id="KW-1185">Reference proteome</keyword>
<dbReference type="PANTHER" id="PTHR48061:SF46">
    <property type="entry name" value="LEUCINE-RICH REPEAT-CONTAINING N-TERMINAL PLANT-TYPE DOMAIN-CONTAINING PROTEIN"/>
    <property type="match status" value="1"/>
</dbReference>
<gene>
    <name evidence="12" type="ORF">FNV43_RR00315</name>
</gene>
<evidence type="ECO:0008006" key="14">
    <source>
        <dbReference type="Google" id="ProtNLM"/>
    </source>
</evidence>
<evidence type="ECO:0000256" key="2">
    <source>
        <dbReference type="ARBA" id="ARBA00009592"/>
    </source>
</evidence>
<dbReference type="PANTHER" id="PTHR48061">
    <property type="entry name" value="LEUCINE-RICH REPEAT RECEPTOR PROTEIN KINASE EMS1-LIKE-RELATED"/>
    <property type="match status" value="1"/>
</dbReference>
<dbReference type="InterPro" id="IPR046956">
    <property type="entry name" value="RLP23-like"/>
</dbReference>
<evidence type="ECO:0000256" key="8">
    <source>
        <dbReference type="ARBA" id="ARBA00023136"/>
    </source>
</evidence>
<comment type="caution">
    <text evidence="12">The sequence shown here is derived from an EMBL/GenBank/DDBJ whole genome shotgun (WGS) entry which is preliminary data.</text>
</comment>
<dbReference type="InterPro" id="IPR032675">
    <property type="entry name" value="LRR_dom_sf"/>
</dbReference>
<evidence type="ECO:0000256" key="9">
    <source>
        <dbReference type="ARBA" id="ARBA00023170"/>
    </source>
</evidence>
<evidence type="ECO:0000256" key="6">
    <source>
        <dbReference type="ARBA" id="ARBA00022737"/>
    </source>
</evidence>
<evidence type="ECO:0000256" key="3">
    <source>
        <dbReference type="ARBA" id="ARBA00022614"/>
    </source>
</evidence>
<accession>A0A8K0MSA1</accession>
<keyword evidence="4 11" id="KW-0812">Transmembrane</keyword>
<evidence type="ECO:0000313" key="13">
    <source>
        <dbReference type="Proteomes" id="UP000796880"/>
    </source>
</evidence>
<dbReference type="OrthoDB" id="442066at2759"/>
<feature type="transmembrane region" description="Helical" evidence="11">
    <location>
        <begin position="427"/>
        <end position="445"/>
    </location>
</feature>
<keyword evidence="5" id="KW-0732">Signal</keyword>
<dbReference type="FunFam" id="3.80.10.10:FF:000111">
    <property type="entry name" value="LRR receptor-like serine/threonine-protein kinase ERECTA"/>
    <property type="match status" value="1"/>
</dbReference>
<reference evidence="12" key="1">
    <citation type="submission" date="2020-03" db="EMBL/GenBank/DDBJ databases">
        <title>A high-quality chromosome-level genome assembly of a woody plant with both climbing and erect habits, Rhamnella rubrinervis.</title>
        <authorList>
            <person name="Lu Z."/>
            <person name="Yang Y."/>
            <person name="Zhu X."/>
            <person name="Sun Y."/>
        </authorList>
    </citation>
    <scope>NUCLEOTIDE SEQUENCE</scope>
    <source>
        <strain evidence="12">BYM</strain>
        <tissue evidence="12">Leaf</tissue>
    </source>
</reference>
<evidence type="ECO:0000256" key="10">
    <source>
        <dbReference type="ARBA" id="ARBA00023180"/>
    </source>
</evidence>
<keyword evidence="6" id="KW-0677">Repeat</keyword>
<dbReference type="InterPro" id="IPR001611">
    <property type="entry name" value="Leu-rich_rpt"/>
</dbReference>
<name>A0A8K0MSA1_9ROSA</name>
<comment type="subcellular location">
    <subcellularLocation>
        <location evidence="1">Membrane</location>
        <topology evidence="1">Single-pass type I membrane protein</topology>
    </subcellularLocation>
</comment>
<dbReference type="AlphaFoldDB" id="A0A8K0MSA1"/>
<keyword evidence="9" id="KW-0675">Receptor</keyword>
<dbReference type="Pfam" id="PF13855">
    <property type="entry name" value="LRR_8"/>
    <property type="match status" value="1"/>
</dbReference>
<evidence type="ECO:0000256" key="1">
    <source>
        <dbReference type="ARBA" id="ARBA00004479"/>
    </source>
</evidence>
<dbReference type="SUPFAM" id="SSF52058">
    <property type="entry name" value="L domain-like"/>
    <property type="match status" value="1"/>
</dbReference>
<comment type="similarity">
    <text evidence="2">Belongs to the RLP family.</text>
</comment>
<dbReference type="EMBL" id="VOIH02000001">
    <property type="protein sequence ID" value="KAF3455675.1"/>
    <property type="molecule type" value="Genomic_DNA"/>
</dbReference>
<keyword evidence="7 11" id="KW-1133">Transmembrane helix</keyword>
<evidence type="ECO:0000256" key="5">
    <source>
        <dbReference type="ARBA" id="ARBA00022729"/>
    </source>
</evidence>
<keyword evidence="8 11" id="KW-0472">Membrane</keyword>
<dbReference type="PRINTS" id="PR00019">
    <property type="entry name" value="LEURICHRPT"/>
</dbReference>
<protein>
    <recommendedName>
        <fullName evidence="14">Leucine-rich repeat-containing N-terminal plant-type domain-containing protein</fullName>
    </recommendedName>
</protein>
<evidence type="ECO:0000256" key="4">
    <source>
        <dbReference type="ARBA" id="ARBA00022692"/>
    </source>
</evidence>
<sequence>MKFWKEGKDCCSWDGVTCDMKTGQVVGLNLSYSWLQGPLRSNSSLFKLHQLQKVNLAYNNFSFSKIPSEFGQFSRLTDLILSYSMFSGKVPSEISYLTNLVYLGLSSFNSYDETSFLYLKRVDFTRFIQNMTNLRGLYLNQVNLSSSIPESLTNLSSMTFLHLSGCDLYGRFPEKIFQLPKLELIIVPCNHLLSGYLPQFHNSSSLRGLNLDMMNFSGKLPDSIGHLKSLIELSIGKSKKKLEILDLSRNKLKGSLDATPLLTSFFDSSEIQKTYLKVLDMSKNQFSRTIPQWLGNFGSSLQILNLQGNNFHGNRHDKHFAGSIPPCLGNMSELESLDLSKNKLSGRIPQQLANLTFLEYLNLSQNQLIGPIPQGKQLDTFSSSSFAGNPGLCGSPLSRNCENVDSPVVHHDKEVESEGGFTWKPVAVGYGFGIVVGFVIGHVILSQRRPNWFWRSFVGKFIYSAC</sequence>
<dbReference type="Gene3D" id="3.80.10.10">
    <property type="entry name" value="Ribonuclease Inhibitor"/>
    <property type="match status" value="2"/>
</dbReference>
<evidence type="ECO:0000256" key="11">
    <source>
        <dbReference type="SAM" id="Phobius"/>
    </source>
</evidence>
<evidence type="ECO:0000313" key="12">
    <source>
        <dbReference type="EMBL" id="KAF3455675.1"/>
    </source>
</evidence>
<organism evidence="12 13">
    <name type="scientific">Rhamnella rubrinervis</name>
    <dbReference type="NCBI Taxonomy" id="2594499"/>
    <lineage>
        <taxon>Eukaryota</taxon>
        <taxon>Viridiplantae</taxon>
        <taxon>Streptophyta</taxon>
        <taxon>Embryophyta</taxon>
        <taxon>Tracheophyta</taxon>
        <taxon>Spermatophyta</taxon>
        <taxon>Magnoliopsida</taxon>
        <taxon>eudicotyledons</taxon>
        <taxon>Gunneridae</taxon>
        <taxon>Pentapetalae</taxon>
        <taxon>rosids</taxon>
        <taxon>fabids</taxon>
        <taxon>Rosales</taxon>
        <taxon>Rhamnaceae</taxon>
        <taxon>rhamnoid group</taxon>
        <taxon>Rhamneae</taxon>
        <taxon>Rhamnella</taxon>
    </lineage>
</organism>
<evidence type="ECO:0000256" key="7">
    <source>
        <dbReference type="ARBA" id="ARBA00022989"/>
    </source>
</evidence>
<keyword evidence="10" id="KW-0325">Glycoprotein</keyword>
<proteinExistence type="inferred from homology"/>
<dbReference type="GO" id="GO:0016020">
    <property type="term" value="C:membrane"/>
    <property type="evidence" value="ECO:0007669"/>
    <property type="project" value="UniProtKB-SubCell"/>
</dbReference>
<dbReference type="Pfam" id="PF00560">
    <property type="entry name" value="LRR_1"/>
    <property type="match status" value="1"/>
</dbReference>
<keyword evidence="3" id="KW-0433">Leucine-rich repeat</keyword>
<dbReference type="Proteomes" id="UP000796880">
    <property type="component" value="Unassembled WGS sequence"/>
</dbReference>